<dbReference type="PANTHER" id="PTHR24023:SF1112">
    <property type="entry name" value="COL_CUTICLE_N DOMAIN-CONTAINING PROTEIN-RELATED"/>
    <property type="match status" value="1"/>
</dbReference>
<feature type="compositionally biased region" description="Basic and acidic residues" evidence="7">
    <location>
        <begin position="1179"/>
        <end position="1190"/>
    </location>
</feature>
<dbReference type="Proteomes" id="UP000694398">
    <property type="component" value="Unassembled WGS sequence"/>
</dbReference>
<feature type="compositionally biased region" description="Low complexity" evidence="7">
    <location>
        <begin position="426"/>
        <end position="438"/>
    </location>
</feature>
<keyword evidence="5" id="KW-0677">Repeat</keyword>
<evidence type="ECO:0000256" key="2">
    <source>
        <dbReference type="ARBA" id="ARBA00022525"/>
    </source>
</evidence>
<keyword evidence="4 8" id="KW-0732">Signal</keyword>
<dbReference type="Gene3D" id="2.60.120.1000">
    <property type="match status" value="1"/>
</dbReference>
<feature type="compositionally biased region" description="Low complexity" evidence="7">
    <location>
        <begin position="451"/>
        <end position="471"/>
    </location>
</feature>
<name>A0A8C2YMK1_CHILA</name>
<evidence type="ECO:0000313" key="11">
    <source>
        <dbReference type="Proteomes" id="UP000694398"/>
    </source>
</evidence>
<feature type="compositionally biased region" description="Low complexity" evidence="7">
    <location>
        <begin position="1158"/>
        <end position="1172"/>
    </location>
</feature>
<dbReference type="InterPro" id="IPR050149">
    <property type="entry name" value="Collagen_superfamily"/>
</dbReference>
<dbReference type="GeneTree" id="ENSGT00940000154535"/>
<evidence type="ECO:0000256" key="7">
    <source>
        <dbReference type="SAM" id="MobiDB-lite"/>
    </source>
</evidence>
<feature type="compositionally biased region" description="Pro residues" evidence="7">
    <location>
        <begin position="573"/>
        <end position="588"/>
    </location>
</feature>
<dbReference type="SMART" id="SM00038">
    <property type="entry name" value="COLFI"/>
    <property type="match status" value="1"/>
</dbReference>
<feature type="compositionally biased region" description="Low complexity" evidence="7">
    <location>
        <begin position="1315"/>
        <end position="1328"/>
    </location>
</feature>
<evidence type="ECO:0000256" key="3">
    <source>
        <dbReference type="ARBA" id="ARBA00022530"/>
    </source>
</evidence>
<comment type="subcellular location">
    <subcellularLocation>
        <location evidence="1">Secreted</location>
        <location evidence="1">Extracellular space</location>
        <location evidence="1">Extracellular matrix</location>
    </subcellularLocation>
</comment>
<feature type="compositionally biased region" description="Pro residues" evidence="7">
    <location>
        <begin position="1330"/>
        <end position="1342"/>
    </location>
</feature>
<feature type="compositionally biased region" description="Basic residues" evidence="7">
    <location>
        <begin position="933"/>
        <end position="943"/>
    </location>
</feature>
<feature type="region of interest" description="Disordered" evidence="7">
    <location>
        <begin position="761"/>
        <end position="794"/>
    </location>
</feature>
<dbReference type="PANTHER" id="PTHR24023">
    <property type="entry name" value="COLLAGEN ALPHA"/>
    <property type="match status" value="1"/>
</dbReference>
<evidence type="ECO:0000256" key="4">
    <source>
        <dbReference type="ARBA" id="ARBA00022729"/>
    </source>
</evidence>
<protein>
    <recommendedName>
        <fullName evidence="9">Fibrillar collagen NC1 domain-containing protein</fullName>
    </recommendedName>
</protein>
<dbReference type="Gene3D" id="2.60.120.200">
    <property type="match status" value="1"/>
</dbReference>
<dbReference type="GO" id="GO:0031012">
    <property type="term" value="C:extracellular matrix"/>
    <property type="evidence" value="ECO:0007669"/>
    <property type="project" value="TreeGrafter"/>
</dbReference>
<dbReference type="SUPFAM" id="SSF49899">
    <property type="entry name" value="Concanavalin A-like lectins/glucanases"/>
    <property type="match status" value="1"/>
</dbReference>
<keyword evidence="2" id="KW-0964">Secreted</keyword>
<evidence type="ECO:0000256" key="6">
    <source>
        <dbReference type="ARBA" id="ARBA00023119"/>
    </source>
</evidence>
<dbReference type="InterPro" id="IPR008160">
    <property type="entry name" value="Collagen"/>
</dbReference>
<keyword evidence="6" id="KW-0176">Collagen</keyword>
<dbReference type="Ensembl" id="ENSCLAT00000009801.1">
    <property type="protein sequence ID" value="ENSCLAP00000009672.1"/>
    <property type="gene ID" value="ENSCLAG00000006705.1"/>
</dbReference>
<proteinExistence type="predicted"/>
<feature type="region of interest" description="Disordered" evidence="7">
    <location>
        <begin position="807"/>
        <end position="990"/>
    </location>
</feature>
<dbReference type="Pfam" id="PF01410">
    <property type="entry name" value="COLFI"/>
    <property type="match status" value="1"/>
</dbReference>
<sequence>MGSRRGLRQSRAGLCLLLAALQLLPVTQAGDPVDVLQALGLRGGQAGAPEGPGLCPQRAPEGDRAFRVGKASLPSVPTRELFPDGRFPVNFSVLATLRAQPANRSVLLSVYDERGARQLGLVLGPAPGLLGGTFSPLPQQPSLADGRWHRLAVSVDGDVVTLVADCEPQPPVSSPGPRSLSAAGLTVLGTRDTEEEAFEGDIQELLLSPDSQAAFRACDQYLPGCDSQGPTTTGPPQGNPESSPPRRKGKGKGKKKGQGRKGKGRKNRNRGSLTPSPAPASPERQVRPGHLSLLTDSVSMSQGDLDPRGGTQLGLPDVGAAGEEEGGGGSTMDPRFRAAEQPFQTEFQIFPGAGEKGAKGEPAVVEQVRCCGPRGPPRNPGHGRSPGSPGHGGLLRGAEPGARAVGGRYPFGFAGSSLKGPPVSFQQAQAQAVLQQTQLSMKGPPGPVGLTGRPGPEKGGPTTEGPPDHALAPPPPQGTGRGRPGDRGFDGLPGLPGEKGQRVSVLGSGDPWSQGNGPRGLIGPRGSPGPLGRPGVTGSDGAPGAKGNVGPPGEPGPPGQQGNHGAQSHPVPDGGPPGNPGIPGPPGADGPLGHPGHEGPTGEKGAQSKGPPGSAGPPGYPGPRGVKVGDTGLQPAAGGPEGAGGTKADIKAPLLFQGQPGPPGPRGEDGPEGLKGPEGLAGEDGSPGAAGEKVNPPWSTLPAVRVLPGTWTSCHCLGAPVERGGSQGPQDNRAPRYGFGRRSGPSCLSSPGLYPPHICSSWGDVGQDGSPGVPGEKGFQGQTGPPGPAGVLGPQVRVDPILHQLGDPGRALGLGPLRQTHPLPLQGKIGDAGPLGERGHPGPPGPPGEHGLPGPEGREGAKGEPGPLGPAGKEGPPGLRGFPGPKGAPGDPVSPVGPAGEKGSPVSVLRARFPGSPGPGPDASLSTPPGRTRCTRPHRKGRGPRPLGASGPLGSCRPCRRGGGQGEGHRGEVGAPGHKGGKGDKGDAVSEGIRPGMWRWGADGAQGRRGPPGLFGQKGDDGVRGFTGVNGPPGPQVGAWASGVMPQSLPPLRAARPSRREGGGRRRGVHGTGAQGTWGEADHSGAHGRITILRVLQVIGSKGDGVQSGALGSCLLVPGIPWPPTPSCPPPHRGHLVLLGNLVPQDPPARGSKNLINSAAPAHPLPSPAFLAQGPSGRVGREGREGDKGAKVSACPAGPALAPRGASGGDGTCDQPGAATRRPLLPGGEPGAPPAAHLTAPPPGCPHLPFLRSSVLQGHLGLQGLIGPPGEAGEKGDQGLPGVQGPRGPQGDPYGGVVGRGHRGRPGWDPGPVGPKGSKGSPGSLGPPGDTGPPGPPGPPLPGLRSRRRRRRSAVPEGGLEEVLASLTSLSSELEQLQRPPGTAERPGLVCHELHRSHPHLPDGEARSVPPGAGRPHFHSPGPPGSAGDYWIDPNQGCARDALRVFCNFTAGGQTCLYPDKRFETVKLASWSKEKPGSWYSTFRRGKKFFYVDADGAPVSVVQLNFLKLLSATAEQRFTFSCQNSAAWLDEAAGDHGRSVRFLGTNGEEVSFNQTAAATIEVPHDGCRLRKGQAKTVLQLRSSRPGFLPLLDVAASDFGQANQKFGFELGPVCFSG</sequence>
<reference evidence="10" key="2">
    <citation type="submission" date="2025-09" db="UniProtKB">
        <authorList>
            <consortium name="Ensembl"/>
        </authorList>
    </citation>
    <scope>IDENTIFICATION</scope>
</reference>
<evidence type="ECO:0000256" key="1">
    <source>
        <dbReference type="ARBA" id="ARBA00004498"/>
    </source>
</evidence>
<keyword evidence="11" id="KW-1185">Reference proteome</keyword>
<dbReference type="GO" id="GO:0030020">
    <property type="term" value="F:extracellular matrix structural constituent conferring tensile strength"/>
    <property type="evidence" value="ECO:0007669"/>
    <property type="project" value="TreeGrafter"/>
</dbReference>
<dbReference type="GO" id="GO:0005615">
    <property type="term" value="C:extracellular space"/>
    <property type="evidence" value="ECO:0007669"/>
    <property type="project" value="TreeGrafter"/>
</dbReference>
<reference evidence="10" key="1">
    <citation type="submission" date="2025-08" db="UniProtKB">
        <authorList>
            <consortium name="Ensembl"/>
        </authorList>
    </citation>
    <scope>IDENTIFICATION</scope>
</reference>
<dbReference type="GO" id="GO:0005581">
    <property type="term" value="C:collagen trimer"/>
    <property type="evidence" value="ECO:0007669"/>
    <property type="project" value="UniProtKB-KW"/>
</dbReference>
<feature type="region of interest" description="Disordered" evidence="7">
    <location>
        <begin position="1148"/>
        <end position="1245"/>
    </location>
</feature>
<feature type="compositionally biased region" description="Basic residues" evidence="7">
    <location>
        <begin position="245"/>
        <end position="269"/>
    </location>
</feature>
<feature type="chain" id="PRO_5034895310" description="Fibrillar collagen NC1 domain-containing protein" evidence="8">
    <location>
        <begin position="30"/>
        <end position="1616"/>
    </location>
</feature>
<dbReference type="FunFam" id="2.60.120.1000:FF:000007">
    <property type="entry name" value="Collagen type V alpha 3 chain"/>
    <property type="match status" value="1"/>
</dbReference>
<dbReference type="InterPro" id="IPR013320">
    <property type="entry name" value="ConA-like_dom_sf"/>
</dbReference>
<feature type="region of interest" description="Disordered" evidence="7">
    <location>
        <begin position="1050"/>
        <end position="1083"/>
    </location>
</feature>
<dbReference type="OMA" id="QGNHGAQ"/>
<feature type="domain" description="Fibrillar collagen NC1" evidence="9">
    <location>
        <begin position="1361"/>
        <end position="1615"/>
    </location>
</feature>
<evidence type="ECO:0000259" key="9">
    <source>
        <dbReference type="PROSITE" id="PS51461"/>
    </source>
</evidence>
<dbReference type="PROSITE" id="PS51461">
    <property type="entry name" value="NC1_FIB"/>
    <property type="match status" value="1"/>
</dbReference>
<evidence type="ECO:0000256" key="8">
    <source>
        <dbReference type="SAM" id="SignalP"/>
    </source>
</evidence>
<evidence type="ECO:0000313" key="10">
    <source>
        <dbReference type="Ensembl" id="ENSCLAP00000009672.1"/>
    </source>
</evidence>
<evidence type="ECO:0000256" key="5">
    <source>
        <dbReference type="ARBA" id="ARBA00022737"/>
    </source>
</evidence>
<feature type="compositionally biased region" description="Low complexity" evidence="7">
    <location>
        <begin position="519"/>
        <end position="534"/>
    </location>
</feature>
<dbReference type="FunFam" id="2.60.120.200:FF:000136">
    <property type="entry name" value="Collagen type V alpha 3 chain"/>
    <property type="match status" value="1"/>
</dbReference>
<dbReference type="InterPro" id="IPR000885">
    <property type="entry name" value="Fib_collagen_C"/>
</dbReference>
<dbReference type="InterPro" id="IPR048287">
    <property type="entry name" value="TSPN-like_N"/>
</dbReference>
<feature type="signal peptide" evidence="8">
    <location>
        <begin position="1"/>
        <end position="29"/>
    </location>
</feature>
<dbReference type="GO" id="GO:0030198">
    <property type="term" value="P:extracellular matrix organization"/>
    <property type="evidence" value="ECO:0007669"/>
    <property type="project" value="TreeGrafter"/>
</dbReference>
<feature type="compositionally biased region" description="Basic and acidic residues" evidence="7">
    <location>
        <begin position="1395"/>
        <end position="1406"/>
    </location>
</feature>
<feature type="region of interest" description="Disordered" evidence="7">
    <location>
        <begin position="299"/>
        <end position="335"/>
    </location>
</feature>
<keyword evidence="3" id="KW-0272">Extracellular matrix</keyword>
<feature type="region of interest" description="Disordered" evidence="7">
    <location>
        <begin position="1261"/>
        <end position="1360"/>
    </location>
</feature>
<dbReference type="Pfam" id="PF01391">
    <property type="entry name" value="Collagen"/>
    <property type="match status" value="2"/>
</dbReference>
<organism evidence="10 11">
    <name type="scientific">Chinchilla lanigera</name>
    <name type="common">Long-tailed chinchilla</name>
    <name type="synonym">Chinchilla villidera</name>
    <dbReference type="NCBI Taxonomy" id="34839"/>
    <lineage>
        <taxon>Eukaryota</taxon>
        <taxon>Metazoa</taxon>
        <taxon>Chordata</taxon>
        <taxon>Craniata</taxon>
        <taxon>Vertebrata</taxon>
        <taxon>Euteleostomi</taxon>
        <taxon>Mammalia</taxon>
        <taxon>Eutheria</taxon>
        <taxon>Euarchontoglires</taxon>
        <taxon>Glires</taxon>
        <taxon>Rodentia</taxon>
        <taxon>Hystricomorpha</taxon>
        <taxon>Chinchillidae</taxon>
        <taxon>Chinchilla</taxon>
    </lineage>
</organism>
<accession>A0A8C2YMK1</accession>
<dbReference type="SMART" id="SM00210">
    <property type="entry name" value="TSPN"/>
    <property type="match status" value="1"/>
</dbReference>
<feature type="region of interest" description="Disordered" evidence="7">
    <location>
        <begin position="369"/>
        <end position="697"/>
    </location>
</feature>
<feature type="region of interest" description="Disordered" evidence="7">
    <location>
        <begin position="1395"/>
        <end position="1428"/>
    </location>
</feature>
<feature type="region of interest" description="Disordered" evidence="7">
    <location>
        <begin position="221"/>
        <end position="287"/>
    </location>
</feature>